<dbReference type="GO" id="GO:0018996">
    <property type="term" value="P:molting cycle, collagen and cuticulin-based cuticle"/>
    <property type="evidence" value="ECO:0007669"/>
    <property type="project" value="UniProtKB-ARBA"/>
</dbReference>
<dbReference type="InterPro" id="IPR001506">
    <property type="entry name" value="Peptidase_M12A"/>
</dbReference>
<keyword evidence="7" id="KW-1015">Disulfide bond</keyword>
<feature type="active site" evidence="10">
    <location>
        <position position="208"/>
    </location>
</feature>
<evidence type="ECO:0000256" key="13">
    <source>
        <dbReference type="SAM" id="SignalP"/>
    </source>
</evidence>
<reference evidence="16" key="1">
    <citation type="submission" date="2023-07" db="EMBL/GenBank/DDBJ databases">
        <authorList>
            <consortium name="CYATHOMIX"/>
        </authorList>
    </citation>
    <scope>NUCLEOTIDE SEQUENCE</scope>
    <source>
        <strain evidence="16">N/A</strain>
    </source>
</reference>
<keyword evidence="17" id="KW-1185">Reference proteome</keyword>
<evidence type="ECO:0000256" key="1">
    <source>
        <dbReference type="ARBA" id="ARBA00022536"/>
    </source>
</evidence>
<dbReference type="Proteomes" id="UP001176961">
    <property type="component" value="Unassembled WGS sequence"/>
</dbReference>
<feature type="binding site" evidence="10">
    <location>
        <position position="207"/>
    </location>
    <ligand>
        <name>Zn(2+)</name>
        <dbReference type="ChEBI" id="CHEBI:29105"/>
        <note>catalytic</note>
    </ligand>
</feature>
<comment type="cofactor">
    <cofactor evidence="10 11">
        <name>Zn(2+)</name>
        <dbReference type="ChEBI" id="CHEBI:29105"/>
    </cofactor>
    <text evidence="10 11">Binds 1 zinc ion per subunit.</text>
</comment>
<feature type="compositionally biased region" description="Gly residues" evidence="12">
    <location>
        <begin position="582"/>
        <end position="594"/>
    </location>
</feature>
<protein>
    <recommendedName>
        <fullName evidence="11">Metalloendopeptidase</fullName>
        <ecNumber evidence="11">3.4.24.-</ecNumber>
    </recommendedName>
</protein>
<keyword evidence="2 10" id="KW-0645">Protease</keyword>
<dbReference type="SMART" id="SM00042">
    <property type="entry name" value="CUB"/>
    <property type="match status" value="1"/>
</dbReference>
<feature type="region of interest" description="Disordered" evidence="12">
    <location>
        <begin position="461"/>
        <end position="489"/>
    </location>
</feature>
<keyword evidence="1" id="KW-0245">EGF-like domain</keyword>
<feature type="domain" description="Peptidase M12A" evidence="15">
    <location>
        <begin position="114"/>
        <end position="310"/>
    </location>
</feature>
<dbReference type="PANTHER" id="PTHR10127:SF877">
    <property type="entry name" value="ZINC METALLOPROTEINASE NAS-34"/>
    <property type="match status" value="1"/>
</dbReference>
<keyword evidence="4 10" id="KW-0378">Hydrolase</keyword>
<dbReference type="EMBL" id="CATQJL010000316">
    <property type="protein sequence ID" value="CAJ0606922.1"/>
    <property type="molecule type" value="Genomic_DNA"/>
</dbReference>
<dbReference type="SUPFAM" id="SSF49854">
    <property type="entry name" value="Spermadhesin, CUB domain"/>
    <property type="match status" value="1"/>
</dbReference>
<dbReference type="GO" id="GO:0006508">
    <property type="term" value="P:proteolysis"/>
    <property type="evidence" value="ECO:0007669"/>
    <property type="project" value="UniProtKB-KW"/>
</dbReference>
<dbReference type="PROSITE" id="PS51864">
    <property type="entry name" value="ASTACIN"/>
    <property type="match status" value="1"/>
</dbReference>
<dbReference type="PROSITE" id="PS01186">
    <property type="entry name" value="EGF_2"/>
    <property type="match status" value="1"/>
</dbReference>
<dbReference type="GO" id="GO:0004222">
    <property type="term" value="F:metalloendopeptidase activity"/>
    <property type="evidence" value="ECO:0007669"/>
    <property type="project" value="UniProtKB-UniRule"/>
</dbReference>
<keyword evidence="8" id="KW-0325">Glycoprotein</keyword>
<dbReference type="GO" id="GO:0008270">
    <property type="term" value="F:zinc ion binding"/>
    <property type="evidence" value="ECO:0007669"/>
    <property type="project" value="UniProtKB-UniRule"/>
</dbReference>
<feature type="binding site" evidence="10">
    <location>
        <position position="211"/>
    </location>
    <ligand>
        <name>Zn(2+)</name>
        <dbReference type="ChEBI" id="CHEBI:29105"/>
        <note>catalytic</note>
    </ligand>
</feature>
<proteinExistence type="predicted"/>
<dbReference type="EC" id="3.4.24.-" evidence="11"/>
<dbReference type="CDD" id="cd04280">
    <property type="entry name" value="ZnMc_astacin_like"/>
    <property type="match status" value="1"/>
</dbReference>
<sequence>MLAALFLSICATVAGQRNVYTRLLGESSYFQDPSHVQKFLGNLRKLSTLQSEILGLRPTSFDEASFDVEPKNPEQLPYLFEGDLILTESQMDAILKNAENQLAAKNGEPKRHRRSMTSSLYSRWSNAPIPYYINTGSGVSESAVLAGIARWEAETCIRFTRQYSIPSGNGIEFFLGSGCYSMVGKVGSRSQQISIGYGCTSLGTVTHEIGHALGFYHEQGRYDRDSYVSIVSSNIQNGYLSQFTKQARSTMEDYGVGYDYGSVMHYDQFSFSASGRNTIQTIDTNYQQTIGQRDGPSFMDVKRINLAYCNSTCGAKLPCLNGGYTDPKNCAACRCPSGFGGTLCDRAATNPSQCGSGDLTADASMKTLTVRGAVSCSFVIKAPSGRRVYFEVPSFTFTAANLCQYNFLEIKYAADLQRAGARFCLSPPRNSYSESDSLVVLYRGSSYTSFTMNYRYDPPTAIAPTPPAPTTTTPRPTTTTTTTTTTQRTTTRGNPYGCTAWSACSFPCGGCGVSRRTCNGVTQAVYCNKQPCNFNFCCQPFYYVNQGYCFHPYYSDGIVDEEERLKLFGEYANKFSGEGSGLVEGSGEMEGSGQKGRDLMEGSGL</sequence>
<dbReference type="Pfam" id="PF00431">
    <property type="entry name" value="CUB"/>
    <property type="match status" value="1"/>
</dbReference>
<evidence type="ECO:0000256" key="10">
    <source>
        <dbReference type="PROSITE-ProRule" id="PRU01211"/>
    </source>
</evidence>
<comment type="caution">
    <text evidence="16">The sequence shown here is derived from an EMBL/GenBank/DDBJ whole genome shotgun (WGS) entry which is preliminary data.</text>
</comment>
<dbReference type="PANTHER" id="PTHR10127">
    <property type="entry name" value="DISCOIDIN, CUB, EGF, LAMININ , AND ZINC METALLOPROTEASE DOMAIN CONTAINING"/>
    <property type="match status" value="1"/>
</dbReference>
<dbReference type="InterPro" id="IPR035914">
    <property type="entry name" value="Sperma_CUB_dom_sf"/>
</dbReference>
<dbReference type="PROSITE" id="PS00022">
    <property type="entry name" value="EGF_1"/>
    <property type="match status" value="1"/>
</dbReference>
<keyword evidence="6 10" id="KW-0482">Metalloprotease</keyword>
<evidence type="ECO:0000256" key="11">
    <source>
        <dbReference type="RuleBase" id="RU361183"/>
    </source>
</evidence>
<dbReference type="FunFam" id="3.40.390.10:FF:000028">
    <property type="entry name" value="Zinc metalloproteinase"/>
    <property type="match status" value="1"/>
</dbReference>
<feature type="signal peptide" evidence="13">
    <location>
        <begin position="1"/>
        <end position="15"/>
    </location>
</feature>
<dbReference type="InterPro" id="IPR034035">
    <property type="entry name" value="Astacin-like_dom"/>
</dbReference>
<evidence type="ECO:0000256" key="8">
    <source>
        <dbReference type="ARBA" id="ARBA00023180"/>
    </source>
</evidence>
<dbReference type="InterPro" id="IPR006026">
    <property type="entry name" value="Peptidase_Metallo"/>
</dbReference>
<feature type="binding site" evidence="10">
    <location>
        <position position="217"/>
    </location>
    <ligand>
        <name>Zn(2+)</name>
        <dbReference type="ChEBI" id="CHEBI:29105"/>
        <note>catalytic</note>
    </ligand>
</feature>
<evidence type="ECO:0000256" key="3">
    <source>
        <dbReference type="ARBA" id="ARBA00022723"/>
    </source>
</evidence>
<dbReference type="AlphaFoldDB" id="A0AA36MEX7"/>
<dbReference type="SMART" id="SM00235">
    <property type="entry name" value="ZnMc"/>
    <property type="match status" value="1"/>
</dbReference>
<evidence type="ECO:0000256" key="2">
    <source>
        <dbReference type="ARBA" id="ARBA00022670"/>
    </source>
</evidence>
<dbReference type="PROSITE" id="PS01180">
    <property type="entry name" value="CUB"/>
    <property type="match status" value="1"/>
</dbReference>
<gene>
    <name evidence="16" type="ORF">CYNAS_LOCUS18905</name>
</gene>
<dbReference type="Gene3D" id="2.60.120.290">
    <property type="entry name" value="Spermadhesin, CUB domain"/>
    <property type="match status" value="1"/>
</dbReference>
<feature type="compositionally biased region" description="Low complexity" evidence="12">
    <location>
        <begin position="470"/>
        <end position="489"/>
    </location>
</feature>
<keyword evidence="13" id="KW-0732">Signal</keyword>
<dbReference type="Gene3D" id="3.40.390.10">
    <property type="entry name" value="Collagenase (Catalytic Domain)"/>
    <property type="match status" value="1"/>
</dbReference>
<dbReference type="InterPro" id="IPR024079">
    <property type="entry name" value="MetalloPept_cat_dom_sf"/>
</dbReference>
<comment type="caution">
    <text evidence="9">Lacks conserved residue(s) required for the propagation of feature annotation.</text>
</comment>
<dbReference type="Pfam" id="PF01400">
    <property type="entry name" value="Astacin"/>
    <property type="match status" value="1"/>
</dbReference>
<feature type="domain" description="CUB" evidence="14">
    <location>
        <begin position="344"/>
        <end position="457"/>
    </location>
</feature>
<dbReference type="InterPro" id="IPR000742">
    <property type="entry name" value="EGF"/>
</dbReference>
<evidence type="ECO:0000256" key="4">
    <source>
        <dbReference type="ARBA" id="ARBA00022801"/>
    </source>
</evidence>
<evidence type="ECO:0000256" key="7">
    <source>
        <dbReference type="ARBA" id="ARBA00023157"/>
    </source>
</evidence>
<evidence type="ECO:0000313" key="17">
    <source>
        <dbReference type="Proteomes" id="UP001176961"/>
    </source>
</evidence>
<evidence type="ECO:0000256" key="12">
    <source>
        <dbReference type="SAM" id="MobiDB-lite"/>
    </source>
</evidence>
<evidence type="ECO:0000313" key="16">
    <source>
        <dbReference type="EMBL" id="CAJ0606922.1"/>
    </source>
</evidence>
<evidence type="ECO:0000259" key="15">
    <source>
        <dbReference type="PROSITE" id="PS51864"/>
    </source>
</evidence>
<organism evidence="16 17">
    <name type="scientific">Cylicocyclus nassatus</name>
    <name type="common">Nematode worm</name>
    <dbReference type="NCBI Taxonomy" id="53992"/>
    <lineage>
        <taxon>Eukaryota</taxon>
        <taxon>Metazoa</taxon>
        <taxon>Ecdysozoa</taxon>
        <taxon>Nematoda</taxon>
        <taxon>Chromadorea</taxon>
        <taxon>Rhabditida</taxon>
        <taxon>Rhabditina</taxon>
        <taxon>Rhabditomorpha</taxon>
        <taxon>Strongyloidea</taxon>
        <taxon>Strongylidae</taxon>
        <taxon>Cylicocyclus</taxon>
    </lineage>
</organism>
<keyword evidence="3 10" id="KW-0479">Metal-binding</keyword>
<feature type="region of interest" description="Disordered" evidence="12">
    <location>
        <begin position="582"/>
        <end position="605"/>
    </location>
</feature>
<evidence type="ECO:0000256" key="9">
    <source>
        <dbReference type="PROSITE-ProRule" id="PRU00059"/>
    </source>
</evidence>
<evidence type="ECO:0000256" key="6">
    <source>
        <dbReference type="ARBA" id="ARBA00023049"/>
    </source>
</evidence>
<keyword evidence="5 10" id="KW-0862">Zinc</keyword>
<dbReference type="SUPFAM" id="SSF55486">
    <property type="entry name" value="Metalloproteases ('zincins'), catalytic domain"/>
    <property type="match status" value="1"/>
</dbReference>
<name>A0AA36MEX7_CYLNA</name>
<feature type="compositionally biased region" description="Basic and acidic residues" evidence="12">
    <location>
        <begin position="595"/>
        <end position="605"/>
    </location>
</feature>
<feature type="chain" id="PRO_5041215881" description="Metalloendopeptidase" evidence="13">
    <location>
        <begin position="16"/>
        <end position="605"/>
    </location>
</feature>
<dbReference type="PRINTS" id="PR00480">
    <property type="entry name" value="ASTACIN"/>
</dbReference>
<evidence type="ECO:0000259" key="14">
    <source>
        <dbReference type="PROSITE" id="PS01180"/>
    </source>
</evidence>
<accession>A0AA36MEX7</accession>
<dbReference type="InterPro" id="IPR000859">
    <property type="entry name" value="CUB_dom"/>
</dbReference>
<evidence type="ECO:0000256" key="5">
    <source>
        <dbReference type="ARBA" id="ARBA00022833"/>
    </source>
</evidence>